<feature type="transmembrane region" description="Helical" evidence="2">
    <location>
        <begin position="304"/>
        <end position="326"/>
    </location>
</feature>
<accession>A0A9Q0LZF9</accession>
<feature type="coiled-coil region" evidence="1">
    <location>
        <begin position="173"/>
        <end position="304"/>
    </location>
</feature>
<keyword evidence="2" id="KW-1133">Transmembrane helix</keyword>
<dbReference type="AlphaFoldDB" id="A0A9Q0LZF9"/>
<sequence length="336" mass="39643">MEKLSQKLLQKTKEREEMEKSIEEINRKLIKNLRILDEKQFMFSKNTQEIDSNIGFIKNENESFDESILKAIPSQTKLIHNLQRKQSVLSEQNMYSKSFSENYDKVSSKKNPVKLQREMDEVITKGIPSLEQDLEALKEKNQAALFKINELNSFQKNQEEFYKKEFETNMKIVENLEKQTEEVNKNIFNLEDLLDQLTQKKNKVETNEKQTINFKAIQQKENNLRLLSMENQSLEEEHNSLAKQYKEKLSEQHHLKKQQRKVAQTHQLHILDLQSKLLESNNILQKQQEQLDLLLKEKSNLESYALQPSLILIGSLVSIPILAKIFKLANFSIYFK</sequence>
<name>A0A9Q0LZF9_ANAIG</name>
<feature type="coiled-coil region" evidence="1">
    <location>
        <begin position="1"/>
        <end position="28"/>
    </location>
</feature>
<organism evidence="3 4">
    <name type="scientific">Anaeramoeba ignava</name>
    <name type="common">Anaerobic marine amoeba</name>
    <dbReference type="NCBI Taxonomy" id="1746090"/>
    <lineage>
        <taxon>Eukaryota</taxon>
        <taxon>Metamonada</taxon>
        <taxon>Anaeramoebidae</taxon>
        <taxon>Anaeramoeba</taxon>
    </lineage>
</organism>
<gene>
    <name evidence="3" type="ORF">M0811_03712</name>
</gene>
<protein>
    <submittedName>
        <fullName evidence="3">Uncharacterized protein</fullName>
    </submittedName>
</protein>
<dbReference type="EMBL" id="JAPDFW010000011">
    <property type="protein sequence ID" value="KAJ5080228.1"/>
    <property type="molecule type" value="Genomic_DNA"/>
</dbReference>
<keyword evidence="2" id="KW-0812">Transmembrane</keyword>
<keyword evidence="1" id="KW-0175">Coiled coil</keyword>
<evidence type="ECO:0000313" key="3">
    <source>
        <dbReference type="EMBL" id="KAJ5080228.1"/>
    </source>
</evidence>
<comment type="caution">
    <text evidence="3">The sequence shown here is derived from an EMBL/GenBank/DDBJ whole genome shotgun (WGS) entry which is preliminary data.</text>
</comment>
<keyword evidence="2" id="KW-0472">Membrane</keyword>
<evidence type="ECO:0000256" key="1">
    <source>
        <dbReference type="SAM" id="Coils"/>
    </source>
</evidence>
<proteinExistence type="predicted"/>
<evidence type="ECO:0000256" key="2">
    <source>
        <dbReference type="SAM" id="Phobius"/>
    </source>
</evidence>
<dbReference type="Proteomes" id="UP001149090">
    <property type="component" value="Unassembled WGS sequence"/>
</dbReference>
<evidence type="ECO:0000313" key="4">
    <source>
        <dbReference type="Proteomes" id="UP001149090"/>
    </source>
</evidence>
<keyword evidence="4" id="KW-1185">Reference proteome</keyword>
<reference evidence="3" key="1">
    <citation type="submission" date="2022-10" db="EMBL/GenBank/DDBJ databases">
        <title>Novel sulphate-reducing endosymbionts in the free-living metamonad Anaeramoeba.</title>
        <authorList>
            <person name="Jerlstrom-Hultqvist J."/>
            <person name="Cepicka I."/>
            <person name="Gallot-Lavallee L."/>
            <person name="Salas-Leiva D."/>
            <person name="Curtis B.A."/>
            <person name="Zahonova K."/>
            <person name="Pipaliya S."/>
            <person name="Dacks J."/>
            <person name="Roger A.J."/>
        </authorList>
    </citation>
    <scope>NUCLEOTIDE SEQUENCE</scope>
    <source>
        <strain evidence="3">BMAN</strain>
    </source>
</reference>